<accession>A0A518HHI8</accession>
<dbReference type="SUPFAM" id="SSF50494">
    <property type="entry name" value="Trypsin-like serine proteases"/>
    <property type="match status" value="1"/>
</dbReference>
<protein>
    <submittedName>
        <fullName evidence="2">Thioredoxin</fullName>
    </submittedName>
</protein>
<dbReference type="AlphaFoldDB" id="A0A518HHI8"/>
<dbReference type="InterPro" id="IPR009003">
    <property type="entry name" value="Peptidase_S1_PA"/>
</dbReference>
<gene>
    <name evidence="2" type="primary">trxA_1</name>
    <name evidence="2" type="ORF">Enr13x_01100</name>
</gene>
<dbReference type="Gene3D" id="3.40.30.10">
    <property type="entry name" value="Glutaredoxin"/>
    <property type="match status" value="1"/>
</dbReference>
<sequence length="468" mass="49478">MTGGDNHSAEGSADPGTCLGRDTLNTHLFGRLYPALVSAFLLATGTSAAVDGSPPANMLLAFSSDHCGHCQAMGPTLRQLERNGAVIRHVNVSSEPELARRHGIRQVPTYVVLSVGRELTRLVGTQSAEKLQQALAIDPAGPLFQTNANLHRQSVLNAPQTRLAGTRSAAIGDARGEAMPSLTMADAVQRARAATVRLRVHDGNGFGVGTGTIIDRHGDEALVLTCGHLFRETKLQSKVEVQLFVAGQVKTVPGQVIDYDADNRDIALVVMRPGFEVQPIQIANPANPPQSGQTAFSFGCDHGDDPSRRDTAITGINKYNQHVGASNIEIAGAPVDGRSGGGLFDAMGQLIGVCNAADYKGDVGIYTGPGSVKWQLDRVQLAHLYQTQPPAPLAAPAQRPTGNLGQPQTRLASLDAPQSHAGQAHPSQPAATEMIIILRDPNAPGGQRVMNIQQPTAELMEVISRHAR</sequence>
<dbReference type="Pfam" id="PF13365">
    <property type="entry name" value="Trypsin_2"/>
    <property type="match status" value="1"/>
</dbReference>
<dbReference type="EMBL" id="CP037423">
    <property type="protein sequence ID" value="QDV40304.1"/>
    <property type="molecule type" value="Genomic_DNA"/>
</dbReference>
<dbReference type="InterPro" id="IPR013766">
    <property type="entry name" value="Thioredoxin_domain"/>
</dbReference>
<dbReference type="Pfam" id="PF00085">
    <property type="entry name" value="Thioredoxin"/>
    <property type="match status" value="1"/>
</dbReference>
<reference evidence="2 3" key="1">
    <citation type="submission" date="2019-03" db="EMBL/GenBank/DDBJ databases">
        <title>Deep-cultivation of Planctomycetes and their phenomic and genomic characterization uncovers novel biology.</title>
        <authorList>
            <person name="Wiegand S."/>
            <person name="Jogler M."/>
            <person name="Boedeker C."/>
            <person name="Pinto D."/>
            <person name="Vollmers J."/>
            <person name="Rivas-Marin E."/>
            <person name="Kohn T."/>
            <person name="Peeters S.H."/>
            <person name="Heuer A."/>
            <person name="Rast P."/>
            <person name="Oberbeckmann S."/>
            <person name="Bunk B."/>
            <person name="Jeske O."/>
            <person name="Meyerdierks A."/>
            <person name="Storesund J.E."/>
            <person name="Kallscheuer N."/>
            <person name="Luecker S."/>
            <person name="Lage O.M."/>
            <person name="Pohl T."/>
            <person name="Merkel B.J."/>
            <person name="Hornburger P."/>
            <person name="Mueller R.-W."/>
            <person name="Bruemmer F."/>
            <person name="Labrenz M."/>
            <person name="Spormann A.M."/>
            <person name="Op den Camp H."/>
            <person name="Overmann J."/>
            <person name="Amann R."/>
            <person name="Jetten M.S.M."/>
            <person name="Mascher T."/>
            <person name="Medema M.H."/>
            <person name="Devos D.P."/>
            <person name="Kaster A.-K."/>
            <person name="Ovreas L."/>
            <person name="Rohde M."/>
            <person name="Galperin M.Y."/>
            <person name="Jogler C."/>
        </authorList>
    </citation>
    <scope>NUCLEOTIDE SEQUENCE [LARGE SCALE GENOMIC DNA]</scope>
    <source>
        <strain evidence="2 3">Enr13</strain>
    </source>
</reference>
<dbReference type="Gene3D" id="2.40.10.120">
    <property type="match status" value="1"/>
</dbReference>
<dbReference type="PANTHER" id="PTHR43019">
    <property type="entry name" value="SERINE ENDOPROTEASE DEGS"/>
    <property type="match status" value="1"/>
</dbReference>
<proteinExistence type="predicted"/>
<dbReference type="PROSITE" id="PS51352">
    <property type="entry name" value="THIOREDOXIN_2"/>
    <property type="match status" value="1"/>
</dbReference>
<organism evidence="2 3">
    <name type="scientific">Stieleria neptunia</name>
    <dbReference type="NCBI Taxonomy" id="2527979"/>
    <lineage>
        <taxon>Bacteria</taxon>
        <taxon>Pseudomonadati</taxon>
        <taxon>Planctomycetota</taxon>
        <taxon>Planctomycetia</taxon>
        <taxon>Pirellulales</taxon>
        <taxon>Pirellulaceae</taxon>
        <taxon>Stieleria</taxon>
    </lineage>
</organism>
<keyword evidence="3" id="KW-1185">Reference proteome</keyword>
<name>A0A518HHI8_9BACT</name>
<dbReference type="CDD" id="cd02947">
    <property type="entry name" value="TRX_family"/>
    <property type="match status" value="1"/>
</dbReference>
<feature type="domain" description="Thioredoxin" evidence="1">
    <location>
        <begin position="36"/>
        <end position="140"/>
    </location>
</feature>
<evidence type="ECO:0000259" key="1">
    <source>
        <dbReference type="PROSITE" id="PS51352"/>
    </source>
</evidence>
<dbReference type="SUPFAM" id="SSF52833">
    <property type="entry name" value="Thioredoxin-like"/>
    <property type="match status" value="1"/>
</dbReference>
<dbReference type="PANTHER" id="PTHR43019:SF23">
    <property type="entry name" value="PROTEASE DO-LIKE 5, CHLOROPLASTIC"/>
    <property type="match status" value="1"/>
</dbReference>
<dbReference type="KEGG" id="snep:Enr13x_01100"/>
<evidence type="ECO:0000313" key="3">
    <source>
        <dbReference type="Proteomes" id="UP000319004"/>
    </source>
</evidence>
<dbReference type="Proteomes" id="UP000319004">
    <property type="component" value="Chromosome"/>
</dbReference>
<dbReference type="InterPro" id="IPR036249">
    <property type="entry name" value="Thioredoxin-like_sf"/>
</dbReference>
<evidence type="ECO:0000313" key="2">
    <source>
        <dbReference type="EMBL" id="QDV40304.1"/>
    </source>
</evidence>